<dbReference type="Proteomes" id="UP001221898">
    <property type="component" value="Unassembled WGS sequence"/>
</dbReference>
<comment type="caution">
    <text evidence="1">The sequence shown here is derived from an EMBL/GenBank/DDBJ whole genome shotgun (WGS) entry which is preliminary data.</text>
</comment>
<evidence type="ECO:0000313" key="1">
    <source>
        <dbReference type="EMBL" id="KAJ8372910.1"/>
    </source>
</evidence>
<organism evidence="1 2">
    <name type="scientific">Aldrovandia affinis</name>
    <dbReference type="NCBI Taxonomy" id="143900"/>
    <lineage>
        <taxon>Eukaryota</taxon>
        <taxon>Metazoa</taxon>
        <taxon>Chordata</taxon>
        <taxon>Craniata</taxon>
        <taxon>Vertebrata</taxon>
        <taxon>Euteleostomi</taxon>
        <taxon>Actinopterygii</taxon>
        <taxon>Neopterygii</taxon>
        <taxon>Teleostei</taxon>
        <taxon>Notacanthiformes</taxon>
        <taxon>Halosauridae</taxon>
        <taxon>Aldrovandia</taxon>
    </lineage>
</organism>
<evidence type="ECO:0000313" key="2">
    <source>
        <dbReference type="Proteomes" id="UP001221898"/>
    </source>
</evidence>
<accession>A0AAD7RAV1</accession>
<dbReference type="EMBL" id="JAINUG010000380">
    <property type="protein sequence ID" value="KAJ8372910.1"/>
    <property type="molecule type" value="Genomic_DNA"/>
</dbReference>
<name>A0AAD7RAV1_9TELE</name>
<keyword evidence="2" id="KW-1185">Reference proteome</keyword>
<protein>
    <submittedName>
        <fullName evidence="1">Uncharacterized protein</fullName>
    </submittedName>
</protein>
<sequence length="112" mass="12287">MYSPAVRAGACFGECGVTASFLLIGRKPEGQTAPRGTGDCTDLPSLNLSLFSIFLAGRAPRFQHAMRFVRPRGSFKHWFDVTASGKLLEEHLLGASYSNAGWQSQNIEYRTC</sequence>
<reference evidence="1" key="1">
    <citation type="journal article" date="2023" name="Science">
        <title>Genome structures resolve the early diversification of teleost fishes.</title>
        <authorList>
            <person name="Parey E."/>
            <person name="Louis A."/>
            <person name="Montfort J."/>
            <person name="Bouchez O."/>
            <person name="Roques C."/>
            <person name="Iampietro C."/>
            <person name="Lluch J."/>
            <person name="Castinel A."/>
            <person name="Donnadieu C."/>
            <person name="Desvignes T."/>
            <person name="Floi Bucao C."/>
            <person name="Jouanno E."/>
            <person name="Wen M."/>
            <person name="Mejri S."/>
            <person name="Dirks R."/>
            <person name="Jansen H."/>
            <person name="Henkel C."/>
            <person name="Chen W.J."/>
            <person name="Zahm M."/>
            <person name="Cabau C."/>
            <person name="Klopp C."/>
            <person name="Thompson A.W."/>
            <person name="Robinson-Rechavi M."/>
            <person name="Braasch I."/>
            <person name="Lecointre G."/>
            <person name="Bobe J."/>
            <person name="Postlethwait J.H."/>
            <person name="Berthelot C."/>
            <person name="Roest Crollius H."/>
            <person name="Guiguen Y."/>
        </authorList>
    </citation>
    <scope>NUCLEOTIDE SEQUENCE</scope>
    <source>
        <strain evidence="1">NC1722</strain>
    </source>
</reference>
<dbReference type="AlphaFoldDB" id="A0AAD7RAV1"/>
<proteinExistence type="predicted"/>
<gene>
    <name evidence="1" type="ORF">AAFF_G00275600</name>
</gene>